<comment type="caution">
    <text evidence="2">The sequence shown here is derived from an EMBL/GenBank/DDBJ whole genome shotgun (WGS) entry which is preliminary data.</text>
</comment>
<keyword evidence="3" id="KW-1185">Reference proteome</keyword>
<dbReference type="AlphaFoldDB" id="A0A835WSU0"/>
<sequence length="287" mass="30231">MLSSAVHGALVDALEEQLVPGKPPSFGNASSASTKGKYAPPESVEEWTHVDAAVEGEASDSGSSQPLPPPPPQQQQQDHEVHLPAPLTLHLASQLGHGWDCVVTSAALCGDLRALSCMVVEPVAGGRPLSDYYRQQRPFPDHVRAAALEALSRVHAVGSHRAAAGGQRQRWCMLPARRQSATSAWRTCCWWSSRTAERQAQSEEVSAAAGADRPLEAEVVEAAAAAKVKEAEAGGASNVAAATAAAPTANVGCVLMDFGASRLDGTAEEQAEELEELRLLLDVHSWV</sequence>
<gene>
    <name evidence="2" type="ORF">HYH02_003036</name>
</gene>
<dbReference type="Proteomes" id="UP000613740">
    <property type="component" value="Unassembled WGS sequence"/>
</dbReference>
<evidence type="ECO:0008006" key="4">
    <source>
        <dbReference type="Google" id="ProtNLM"/>
    </source>
</evidence>
<accession>A0A835WSU0</accession>
<organism evidence="2 3">
    <name type="scientific">Chlamydomonas schloesseri</name>
    <dbReference type="NCBI Taxonomy" id="2026947"/>
    <lineage>
        <taxon>Eukaryota</taxon>
        <taxon>Viridiplantae</taxon>
        <taxon>Chlorophyta</taxon>
        <taxon>core chlorophytes</taxon>
        <taxon>Chlorophyceae</taxon>
        <taxon>CS clade</taxon>
        <taxon>Chlamydomonadales</taxon>
        <taxon>Chlamydomonadaceae</taxon>
        <taxon>Chlamydomonas</taxon>
    </lineage>
</organism>
<proteinExistence type="predicted"/>
<feature type="region of interest" description="Disordered" evidence="1">
    <location>
        <begin position="15"/>
        <end position="79"/>
    </location>
</feature>
<name>A0A835WSU0_9CHLO</name>
<protein>
    <recommendedName>
        <fullName evidence="4">Protein kinase domain-containing protein</fullName>
    </recommendedName>
</protein>
<dbReference type="EMBL" id="JAEHOD010000005">
    <property type="protein sequence ID" value="KAG2452807.1"/>
    <property type="molecule type" value="Genomic_DNA"/>
</dbReference>
<evidence type="ECO:0000313" key="3">
    <source>
        <dbReference type="Proteomes" id="UP000613740"/>
    </source>
</evidence>
<reference evidence="2" key="1">
    <citation type="journal article" date="2020" name="bioRxiv">
        <title>Comparative genomics of Chlamydomonas.</title>
        <authorList>
            <person name="Craig R.J."/>
            <person name="Hasan A.R."/>
            <person name="Ness R.W."/>
            <person name="Keightley P.D."/>
        </authorList>
    </citation>
    <scope>NUCLEOTIDE SEQUENCE</scope>
    <source>
        <strain evidence="2">CCAP 11/173</strain>
    </source>
</reference>
<evidence type="ECO:0000313" key="2">
    <source>
        <dbReference type="EMBL" id="KAG2452807.1"/>
    </source>
</evidence>
<evidence type="ECO:0000256" key="1">
    <source>
        <dbReference type="SAM" id="MobiDB-lite"/>
    </source>
</evidence>